<dbReference type="Proteomes" id="UP000001422">
    <property type="component" value="Chromosome"/>
</dbReference>
<reference evidence="3 4" key="1">
    <citation type="journal article" date="2003" name="Nature">
        <title>The genome of a motile marine Synechococcus.</title>
        <authorList>
            <person name="Palenik B."/>
            <person name="Brahamsha B."/>
            <person name="Larimer F."/>
            <person name="Land M."/>
            <person name="Hauser L."/>
            <person name="Chain P."/>
            <person name="Lamerdin J."/>
            <person name="Regala W."/>
            <person name="Allen E.A."/>
            <person name="McCarren J."/>
            <person name="Paulsen I."/>
            <person name="Dufresne A."/>
            <person name="Partensky F."/>
            <person name="Webb E."/>
            <person name="Waterbury J."/>
        </authorList>
    </citation>
    <scope>NUCLEOTIDE SEQUENCE [LARGE SCALE GENOMIC DNA]</scope>
    <source>
        <strain evidence="3 4">WH8102</strain>
    </source>
</reference>
<evidence type="ECO:0000313" key="3">
    <source>
        <dbReference type="EMBL" id="CAE06757.1"/>
    </source>
</evidence>
<dbReference type="PANTHER" id="PTHR34136">
    <property type="match status" value="1"/>
</dbReference>
<dbReference type="InterPro" id="IPR004629">
    <property type="entry name" value="WecG_TagA_CpsF"/>
</dbReference>
<dbReference type="GO" id="GO:0016758">
    <property type="term" value="F:hexosyltransferase activity"/>
    <property type="evidence" value="ECO:0007669"/>
    <property type="project" value="TreeGrafter"/>
</dbReference>
<protein>
    <submittedName>
        <fullName evidence="3">Glycosyl transferase WecB/TagA/CpsF family</fullName>
        <ecNumber evidence="3">2.4.1.-</ecNumber>
    </submittedName>
</protein>
<accession>Q7U9L2</accession>
<keyword evidence="4" id="KW-1185">Reference proteome</keyword>
<evidence type="ECO:0000313" key="4">
    <source>
        <dbReference type="Proteomes" id="UP000001422"/>
    </source>
</evidence>
<dbReference type="PANTHER" id="PTHR34136:SF1">
    <property type="entry name" value="UDP-N-ACETYL-D-MANNOSAMINURONIC ACID TRANSFERASE"/>
    <property type="match status" value="1"/>
</dbReference>
<dbReference type="EC" id="2.4.1.-" evidence="3"/>
<dbReference type="NCBIfam" id="TIGR00696">
    <property type="entry name" value="wecG_tagA_cpsF"/>
    <property type="match status" value="1"/>
</dbReference>
<gene>
    <name evidence="3" type="primary">rffM</name>
    <name evidence="3" type="ordered locus">SYNW0242</name>
</gene>
<dbReference type="CAZy" id="GT26">
    <property type="family name" value="Glycosyltransferase Family 26"/>
</dbReference>
<name>Q7U9L2_PARMW</name>
<dbReference type="AlphaFoldDB" id="Q7U9L2"/>
<evidence type="ECO:0000256" key="2">
    <source>
        <dbReference type="ARBA" id="ARBA00022679"/>
    </source>
</evidence>
<sequence length="244" mass="26761">MDSVTTTPDDHRRCRVLGIPVDACRDVQSAAIGLHARGGGRIVTLNAEMTMTARSLPELGHAIEGADLVIPDGAGVVWALARQRVSVVKTAGIELAWTLLEYAAAHSWRVALVGAAPAVMDSLRQSLPQRLPGLNLVIAVDGYQPADAWDGIEAELHQLNPDLVLVALGVPRQETWSERVSDSRSGLWMGVGGSFDVWAGVKKRAPAWMCRYRIEWLYRLIQEPSRWRRMLSLPAFAWAVLRGV</sequence>
<evidence type="ECO:0000256" key="1">
    <source>
        <dbReference type="ARBA" id="ARBA00022676"/>
    </source>
</evidence>
<proteinExistence type="predicted"/>
<organism evidence="3 4">
    <name type="scientific">Parasynechococcus marenigrum (strain WH8102)</name>
    <dbReference type="NCBI Taxonomy" id="84588"/>
    <lineage>
        <taxon>Bacteria</taxon>
        <taxon>Bacillati</taxon>
        <taxon>Cyanobacteriota</taxon>
        <taxon>Cyanophyceae</taxon>
        <taxon>Synechococcales</taxon>
        <taxon>Prochlorococcaceae</taxon>
        <taxon>Parasynechococcus</taxon>
        <taxon>Parasynechococcus marenigrum</taxon>
    </lineage>
</organism>
<dbReference type="eggNOG" id="COG1922">
    <property type="taxonomic scope" value="Bacteria"/>
</dbReference>
<dbReference type="RefSeq" id="WP_011127118.1">
    <property type="nucleotide sequence ID" value="NC_005070.1"/>
</dbReference>
<dbReference type="HOGENOM" id="CLU_063203_3_1_3"/>
<dbReference type="Pfam" id="PF03808">
    <property type="entry name" value="Glyco_tran_WecG"/>
    <property type="match status" value="1"/>
</dbReference>
<dbReference type="STRING" id="84588.SYNW0242"/>
<dbReference type="EMBL" id="BX569689">
    <property type="protein sequence ID" value="CAE06757.1"/>
    <property type="molecule type" value="Genomic_DNA"/>
</dbReference>
<keyword evidence="2 3" id="KW-0808">Transferase</keyword>
<dbReference type="KEGG" id="syw:SYNW0242"/>
<dbReference type="CDD" id="cd06533">
    <property type="entry name" value="Glyco_transf_WecG_TagA"/>
    <property type="match status" value="1"/>
</dbReference>
<keyword evidence="1 3" id="KW-0328">Glycosyltransferase</keyword>